<dbReference type="EMBL" id="LSSK01000719">
    <property type="protein sequence ID" value="OMH82199.1"/>
    <property type="molecule type" value="Genomic_DNA"/>
</dbReference>
<dbReference type="GO" id="GO:0005739">
    <property type="term" value="C:mitochondrion"/>
    <property type="evidence" value="ECO:0007669"/>
    <property type="project" value="UniProtKB-SubCell"/>
</dbReference>
<dbReference type="Proteomes" id="UP000188320">
    <property type="component" value="Unassembled WGS sequence"/>
</dbReference>
<comment type="subcellular location">
    <subcellularLocation>
        <location evidence="1">Mitochondrion</location>
    </subcellularLocation>
</comment>
<dbReference type="PANTHER" id="PTHR23354">
    <property type="entry name" value="NUCLEOLAR PROTEIN 7/ESTROGEN RECEPTOR COACTIVATOR-RELATED"/>
    <property type="match status" value="1"/>
</dbReference>
<dbReference type="PROSITE" id="PS51886">
    <property type="entry name" value="TLDC"/>
    <property type="match status" value="1"/>
</dbReference>
<evidence type="ECO:0000259" key="5">
    <source>
        <dbReference type="PROSITE" id="PS51886"/>
    </source>
</evidence>
<sequence length="236" mass="26447">MIPFSFLKETRSTLIDVYSAYFLQAKLPAQSRVEWSCVYSSLVDGSSWNMLKKVIEKTGSLIILVSESMNLENVFGVYIDKELEKSSKWGGNNDNFLFILSKQEKTGLNKFASFRGSGINSNFQYYNYGTETLPNGVGFGGQLEYFGFWISASLNEGHSYPSATYSNSEPISPLNNFVPGIVEVFLVKKTTNHLFIDEFETDSDACNSAIKNNPEATAILELANKKLYSKDFAENQ</sequence>
<dbReference type="PANTHER" id="PTHR23354:SF62">
    <property type="entry name" value="MUSTARD, ISOFORM V"/>
    <property type="match status" value="1"/>
</dbReference>
<evidence type="ECO:0000256" key="2">
    <source>
        <dbReference type="ARBA" id="ARBA00009540"/>
    </source>
</evidence>
<gene>
    <name evidence="6" type="ORF">AX774_g4316</name>
</gene>
<comment type="caution">
    <text evidence="6">The sequence shown here is derived from an EMBL/GenBank/DDBJ whole genome shotgun (WGS) entry which is preliminary data.</text>
</comment>
<dbReference type="Pfam" id="PF07534">
    <property type="entry name" value="TLD"/>
    <property type="match status" value="1"/>
</dbReference>
<dbReference type="OrthoDB" id="26679at2759"/>
<keyword evidence="7" id="KW-1185">Reference proteome</keyword>
<proteinExistence type="inferred from homology"/>
<evidence type="ECO:0000313" key="7">
    <source>
        <dbReference type="Proteomes" id="UP000188320"/>
    </source>
</evidence>
<accession>A0A1R1PMM6</accession>
<keyword evidence="3" id="KW-0496">Mitochondrion</keyword>
<dbReference type="GO" id="GO:0006979">
    <property type="term" value="P:response to oxidative stress"/>
    <property type="evidence" value="ECO:0007669"/>
    <property type="project" value="TreeGrafter"/>
</dbReference>
<dbReference type="SMART" id="SM00584">
    <property type="entry name" value="TLDc"/>
    <property type="match status" value="1"/>
</dbReference>
<name>A0A1R1PMM6_ZANCU</name>
<dbReference type="GO" id="GO:0005634">
    <property type="term" value="C:nucleus"/>
    <property type="evidence" value="ECO:0007669"/>
    <property type="project" value="TreeGrafter"/>
</dbReference>
<evidence type="ECO:0000313" key="6">
    <source>
        <dbReference type="EMBL" id="OMH82199.1"/>
    </source>
</evidence>
<comment type="similarity">
    <text evidence="2">Belongs to the OXR1 family.</text>
</comment>
<protein>
    <recommendedName>
        <fullName evidence="4">Oxidation resistance protein 1</fullName>
    </recommendedName>
</protein>
<organism evidence="6 7">
    <name type="scientific">Zancudomyces culisetae</name>
    <name type="common">Gut fungus</name>
    <name type="synonym">Smittium culisetae</name>
    <dbReference type="NCBI Taxonomy" id="1213189"/>
    <lineage>
        <taxon>Eukaryota</taxon>
        <taxon>Fungi</taxon>
        <taxon>Fungi incertae sedis</taxon>
        <taxon>Zoopagomycota</taxon>
        <taxon>Kickxellomycotina</taxon>
        <taxon>Harpellomycetes</taxon>
        <taxon>Harpellales</taxon>
        <taxon>Legeriomycetaceae</taxon>
        <taxon>Zancudomyces</taxon>
    </lineage>
</organism>
<evidence type="ECO:0000256" key="1">
    <source>
        <dbReference type="ARBA" id="ARBA00004173"/>
    </source>
</evidence>
<evidence type="ECO:0000256" key="4">
    <source>
        <dbReference type="ARBA" id="ARBA00040604"/>
    </source>
</evidence>
<reference evidence="7" key="1">
    <citation type="submission" date="2017-01" db="EMBL/GenBank/DDBJ databases">
        <authorList>
            <person name="Wang Y."/>
            <person name="White M."/>
            <person name="Kvist S."/>
            <person name="Moncalvo J.-M."/>
        </authorList>
    </citation>
    <scope>NUCLEOTIDE SEQUENCE [LARGE SCALE GENOMIC DNA]</scope>
    <source>
        <strain evidence="7">COL-18-3</strain>
    </source>
</reference>
<dbReference type="InterPro" id="IPR006571">
    <property type="entry name" value="TLDc_dom"/>
</dbReference>
<dbReference type="AlphaFoldDB" id="A0A1R1PMM6"/>
<feature type="domain" description="TLDc" evidence="5">
    <location>
        <begin position="13"/>
        <end position="188"/>
    </location>
</feature>
<evidence type="ECO:0000256" key="3">
    <source>
        <dbReference type="ARBA" id="ARBA00023128"/>
    </source>
</evidence>